<evidence type="ECO:0008006" key="4">
    <source>
        <dbReference type="Google" id="ProtNLM"/>
    </source>
</evidence>
<feature type="signal peptide" evidence="1">
    <location>
        <begin position="1"/>
        <end position="21"/>
    </location>
</feature>
<evidence type="ECO:0000256" key="1">
    <source>
        <dbReference type="SAM" id="SignalP"/>
    </source>
</evidence>
<evidence type="ECO:0000313" key="3">
    <source>
        <dbReference type="Proteomes" id="UP000321392"/>
    </source>
</evidence>
<reference evidence="2 3" key="1">
    <citation type="journal article" date="2015" name="Stand. Genomic Sci.">
        <title>Genomic Encyclopedia of Bacterial and Archaeal Type Strains, Phase III: the genomes of soil and plant-associated and newly described type strains.</title>
        <authorList>
            <person name="Whitman W.B."/>
            <person name="Woyke T."/>
            <person name="Klenk H.P."/>
            <person name="Zhou Y."/>
            <person name="Lilburn T.G."/>
            <person name="Beck B.J."/>
            <person name="De Vos P."/>
            <person name="Vandamme P."/>
            <person name="Eisen J.A."/>
            <person name="Garrity G."/>
            <person name="Hugenholtz P."/>
            <person name="Kyrpides N.C."/>
        </authorList>
    </citation>
    <scope>NUCLEOTIDE SEQUENCE [LARGE SCALE GENOMIC DNA]</scope>
    <source>
        <strain evidence="2 3">CGMCC 1.5380</strain>
    </source>
</reference>
<keyword evidence="1" id="KW-0732">Signal</keyword>
<feature type="chain" id="PRO_5021718529" description="Carbohydrate binding protein" evidence="1">
    <location>
        <begin position="22"/>
        <end position="856"/>
    </location>
</feature>
<dbReference type="EMBL" id="VLKX01000030">
    <property type="protein sequence ID" value="TWI43607.1"/>
    <property type="molecule type" value="Genomic_DNA"/>
</dbReference>
<organism evidence="2 3">
    <name type="scientific">Flavobacterium glaciei</name>
    <dbReference type="NCBI Taxonomy" id="386300"/>
    <lineage>
        <taxon>Bacteria</taxon>
        <taxon>Pseudomonadati</taxon>
        <taxon>Bacteroidota</taxon>
        <taxon>Flavobacteriia</taxon>
        <taxon>Flavobacteriales</taxon>
        <taxon>Flavobacteriaceae</taxon>
        <taxon>Flavobacterium</taxon>
    </lineage>
</organism>
<dbReference type="Proteomes" id="UP000321392">
    <property type="component" value="Unassembled WGS sequence"/>
</dbReference>
<feature type="non-terminal residue" evidence="2">
    <location>
        <position position="856"/>
    </location>
</feature>
<dbReference type="AlphaFoldDB" id="A0A562PGP4"/>
<proteinExistence type="predicted"/>
<gene>
    <name evidence="2" type="ORF">IQ02_02866</name>
</gene>
<comment type="caution">
    <text evidence="2">The sequence shown here is derived from an EMBL/GenBank/DDBJ whole genome shotgun (WGS) entry which is preliminary data.</text>
</comment>
<sequence>MKKITSLIIILLSALSYSQNAPITFEVGQNGANWTFTNFDNGPSATVGFEKVSNPFKTVGNPSETVGKFTALSGSDLGGSGAGCQSKHGVDLGTFKLSYANSTVKIMVYKTVKSPVGIKFAEADGGSNGELTVTNTKINEWEELTFDFTGRIGATKSGAIDQLILFMDLTENRPVATVSYFDNITFSKSLVPAPIVACDAVLTDASEGTFAVGYRAKFETVGSSVNITFELLDQKDGLVAFLHREFPFEETQMANKAGTRIFTQTISGQTQGDIISYAVKFAFAGGLSKTKYIKYEVGSFCDGIIPTTPTTAASTPTAAAPHVISLFSGGAYSDKAGTNWNPSWGQATIYEEVSIAGNATKKYSNFNYQGVVLQTPIDVSNMSKLHLDVWSQDCNALKVFLIPTTGSEKSITVNPTLSGWNSFDIVLADYTNVDLKSIKELKFESVTAGTTVYLDNIYFVKELDPSMAMNAPVTFEVGGHGASWTFTNFDNGPGTEGYEKVANPFVTGINTSATVGKFTATAAGNAGAGCQTNDIGKFTLDTKNSLVKIMVYKTEISDVALKFAVAGGGSLGEIKVKNTKINEWEELSFEFYNQIGKLESTDIVTMIISLDNKARSSDKVSYFDNITFSKSSVQTPALVCDAVLKDASQGSFTTGYKAKFETVGTDVNITFELLDQRDGLVAGLWKESPFAESAMVNNPAGSKIFTAKLTNQKVGDLISYACKFAYAGGQSVTKYIKYEVGTACTDSAPPPVVAGPTLPLDFESGTFAFVDFDGGAASTVANPSKTGINTTATVAKMVKGAGAQWAGSKLKMASPVDFSTKKVIKLKVWSPVAGKKLLLKFEGAGAAFEKEVATTV</sequence>
<protein>
    <recommendedName>
        <fullName evidence="4">Carbohydrate binding protein</fullName>
    </recommendedName>
</protein>
<name>A0A562PGP4_9FLAO</name>
<evidence type="ECO:0000313" key="2">
    <source>
        <dbReference type="EMBL" id="TWI43607.1"/>
    </source>
</evidence>
<accession>A0A562PGP4</accession>